<dbReference type="EMBL" id="JAAXOW010000001">
    <property type="protein sequence ID" value="NKX92393.1"/>
    <property type="molecule type" value="Genomic_DNA"/>
</dbReference>
<evidence type="ECO:0000259" key="6">
    <source>
        <dbReference type="Pfam" id="PF00413"/>
    </source>
</evidence>
<dbReference type="SUPFAM" id="SSF55486">
    <property type="entry name" value="Metalloproteases ('zincins'), catalytic domain"/>
    <property type="match status" value="1"/>
</dbReference>
<dbReference type="GO" id="GO:0004222">
    <property type="term" value="F:metalloendopeptidase activity"/>
    <property type="evidence" value="ECO:0007669"/>
    <property type="project" value="InterPro"/>
</dbReference>
<accession>A0A9X5FHW1</accession>
<sequence>MTTPGDPAIPPSNPWDSGRDDDGVVERREPQSWSPEPLVPPRGVPVPGTGGQDSWTPENVDVQWTAMEQQLRDDESLARAFARYEREADRPRTRRQRPEAWHVPSPATSRAPRRDSSPLTGFLVIVIVVVSLIAGYSRWGPNRVDPSLTVPMSDLADMPRVTSRLRPPAGFEEQRERLLPAVSTQGLVGTYEFLNYHDQMPVTWSPCRPLRVVVDTARAPQDFVDWVSHVLAEASELTGLQIILDGTTSERVSFEREAYQPDQYGGRWAPVIIGFADEAEMPGLAGTIAGLGGSSALEFGGSVGYVTGAVAIDTTMLDYPRYAGEPGYVQVLRHEVGHMLGLDHVEDTDALMHPSDSTRTSWGPGDRAGLAVLGSGECQPDL</sequence>
<feature type="compositionally biased region" description="Basic and acidic residues" evidence="5">
    <location>
        <begin position="84"/>
        <end position="100"/>
    </location>
</feature>
<dbReference type="GO" id="GO:0006508">
    <property type="term" value="P:proteolysis"/>
    <property type="evidence" value="ECO:0007669"/>
    <property type="project" value="UniProtKB-KW"/>
</dbReference>
<dbReference type="AlphaFoldDB" id="A0A9X5FHW1"/>
<evidence type="ECO:0000313" key="7">
    <source>
        <dbReference type="EMBL" id="NKX92393.1"/>
    </source>
</evidence>
<proteinExistence type="predicted"/>
<evidence type="ECO:0000256" key="1">
    <source>
        <dbReference type="ARBA" id="ARBA00022670"/>
    </source>
</evidence>
<dbReference type="InterPro" id="IPR024079">
    <property type="entry name" value="MetalloPept_cat_dom_sf"/>
</dbReference>
<keyword evidence="7" id="KW-0482">Metalloprotease</keyword>
<dbReference type="Pfam" id="PF00413">
    <property type="entry name" value="Peptidase_M10"/>
    <property type="match status" value="1"/>
</dbReference>
<evidence type="ECO:0000256" key="2">
    <source>
        <dbReference type="ARBA" id="ARBA00022723"/>
    </source>
</evidence>
<dbReference type="InterPro" id="IPR001818">
    <property type="entry name" value="Pept_M10_metallopeptidase"/>
</dbReference>
<evidence type="ECO:0000256" key="5">
    <source>
        <dbReference type="SAM" id="MobiDB-lite"/>
    </source>
</evidence>
<feature type="domain" description="Peptidase M10 metallopeptidase" evidence="6">
    <location>
        <begin position="328"/>
        <end position="355"/>
    </location>
</feature>
<keyword evidence="8" id="KW-1185">Reference proteome</keyword>
<dbReference type="RefSeq" id="WP_168446429.1">
    <property type="nucleotide sequence ID" value="NZ_JAAXOW010000001.1"/>
</dbReference>
<comment type="caution">
    <text evidence="7">The sequence shown here is derived from an EMBL/GenBank/DDBJ whole genome shotgun (WGS) entry which is preliminary data.</text>
</comment>
<feature type="region of interest" description="Disordered" evidence="5">
    <location>
        <begin position="84"/>
        <end position="115"/>
    </location>
</feature>
<keyword evidence="3" id="KW-0378">Hydrolase</keyword>
<dbReference type="Proteomes" id="UP000774283">
    <property type="component" value="Unassembled WGS sequence"/>
</dbReference>
<keyword evidence="4" id="KW-0862">Zinc</keyword>
<organism evidence="7 8">
    <name type="scientific">Sanguibacter hominis ATCC BAA-789</name>
    <dbReference type="NCBI Taxonomy" id="1312740"/>
    <lineage>
        <taxon>Bacteria</taxon>
        <taxon>Bacillati</taxon>
        <taxon>Actinomycetota</taxon>
        <taxon>Actinomycetes</taxon>
        <taxon>Micrococcales</taxon>
        <taxon>Sanguibacteraceae</taxon>
        <taxon>Sanguibacter</taxon>
    </lineage>
</organism>
<gene>
    <name evidence="7" type="ORF">HF995_03745</name>
</gene>
<dbReference type="Gene3D" id="3.40.390.10">
    <property type="entry name" value="Collagenase (Catalytic Domain)"/>
    <property type="match status" value="1"/>
</dbReference>
<name>A0A9X5FHW1_9MICO</name>
<protein>
    <submittedName>
        <fullName evidence="7">Matrixin family metalloprotease</fullName>
    </submittedName>
</protein>
<feature type="region of interest" description="Disordered" evidence="5">
    <location>
        <begin position="1"/>
        <end position="57"/>
    </location>
</feature>
<keyword evidence="2" id="KW-0479">Metal-binding</keyword>
<dbReference type="GO" id="GO:0008270">
    <property type="term" value="F:zinc ion binding"/>
    <property type="evidence" value="ECO:0007669"/>
    <property type="project" value="InterPro"/>
</dbReference>
<reference evidence="7 8" key="1">
    <citation type="submission" date="2020-04" db="EMBL/GenBank/DDBJ databases">
        <title>MicrobeNet Type strains.</title>
        <authorList>
            <person name="Nicholson A.C."/>
        </authorList>
    </citation>
    <scope>NUCLEOTIDE SEQUENCE [LARGE SCALE GENOMIC DNA]</scope>
    <source>
        <strain evidence="7 8">ATCC BAA-789</strain>
    </source>
</reference>
<evidence type="ECO:0000313" key="8">
    <source>
        <dbReference type="Proteomes" id="UP000774283"/>
    </source>
</evidence>
<evidence type="ECO:0000256" key="3">
    <source>
        <dbReference type="ARBA" id="ARBA00022801"/>
    </source>
</evidence>
<dbReference type="GO" id="GO:0031012">
    <property type="term" value="C:extracellular matrix"/>
    <property type="evidence" value="ECO:0007669"/>
    <property type="project" value="InterPro"/>
</dbReference>
<feature type="compositionally biased region" description="Basic and acidic residues" evidence="5">
    <location>
        <begin position="17"/>
        <end position="30"/>
    </location>
</feature>
<evidence type="ECO:0000256" key="4">
    <source>
        <dbReference type="ARBA" id="ARBA00022833"/>
    </source>
</evidence>
<keyword evidence="1" id="KW-0645">Protease</keyword>